<dbReference type="GO" id="GO:0004386">
    <property type="term" value="F:helicase activity"/>
    <property type="evidence" value="ECO:0007669"/>
    <property type="project" value="UniProtKB-KW"/>
</dbReference>
<dbReference type="CDD" id="cd17919">
    <property type="entry name" value="DEXHc_Snf"/>
    <property type="match status" value="1"/>
</dbReference>
<accession>A0A518AV25</accession>
<keyword evidence="5" id="KW-0547">Nucleotide-binding</keyword>
<evidence type="ECO:0000313" key="6">
    <source>
        <dbReference type="Proteomes" id="UP000315750"/>
    </source>
</evidence>
<dbReference type="SUPFAM" id="SSF52540">
    <property type="entry name" value="P-loop containing nucleoside triphosphate hydrolases"/>
    <property type="match status" value="2"/>
</dbReference>
<gene>
    <name evidence="5" type="ORF">Pan181_48180</name>
</gene>
<evidence type="ECO:0000256" key="2">
    <source>
        <dbReference type="SAM" id="MobiDB-lite"/>
    </source>
</evidence>
<reference evidence="5 6" key="1">
    <citation type="submission" date="2019-02" db="EMBL/GenBank/DDBJ databases">
        <title>Deep-cultivation of Planctomycetes and their phenomic and genomic characterization uncovers novel biology.</title>
        <authorList>
            <person name="Wiegand S."/>
            <person name="Jogler M."/>
            <person name="Boedeker C."/>
            <person name="Pinto D."/>
            <person name="Vollmers J."/>
            <person name="Rivas-Marin E."/>
            <person name="Kohn T."/>
            <person name="Peeters S.H."/>
            <person name="Heuer A."/>
            <person name="Rast P."/>
            <person name="Oberbeckmann S."/>
            <person name="Bunk B."/>
            <person name="Jeske O."/>
            <person name="Meyerdierks A."/>
            <person name="Storesund J.E."/>
            <person name="Kallscheuer N."/>
            <person name="Luecker S."/>
            <person name="Lage O.M."/>
            <person name="Pohl T."/>
            <person name="Merkel B.J."/>
            <person name="Hornburger P."/>
            <person name="Mueller R.-W."/>
            <person name="Bruemmer F."/>
            <person name="Labrenz M."/>
            <person name="Spormann A.M."/>
            <person name="Op den Camp H."/>
            <person name="Overmann J."/>
            <person name="Amann R."/>
            <person name="Jetten M.S.M."/>
            <person name="Mascher T."/>
            <person name="Medema M.H."/>
            <person name="Devos D.P."/>
            <person name="Kaster A.-K."/>
            <person name="Ovreas L."/>
            <person name="Rohde M."/>
            <person name="Galperin M.Y."/>
            <person name="Jogler C."/>
        </authorList>
    </citation>
    <scope>NUCLEOTIDE SEQUENCE [LARGE SCALE GENOMIC DNA]</scope>
    <source>
        <strain evidence="5 6">Pan181</strain>
    </source>
</reference>
<dbReference type="InterPro" id="IPR049730">
    <property type="entry name" value="SNF2/RAD54-like_C"/>
</dbReference>
<dbReference type="InterPro" id="IPR038718">
    <property type="entry name" value="SNF2-like_sf"/>
</dbReference>
<keyword evidence="6" id="KW-1185">Reference proteome</keyword>
<dbReference type="AlphaFoldDB" id="A0A518AV25"/>
<evidence type="ECO:0000259" key="3">
    <source>
        <dbReference type="PROSITE" id="PS51192"/>
    </source>
</evidence>
<dbReference type="Proteomes" id="UP000315750">
    <property type="component" value="Chromosome"/>
</dbReference>
<evidence type="ECO:0000259" key="4">
    <source>
        <dbReference type="PROSITE" id="PS51194"/>
    </source>
</evidence>
<dbReference type="GO" id="GO:0005524">
    <property type="term" value="F:ATP binding"/>
    <property type="evidence" value="ECO:0007669"/>
    <property type="project" value="InterPro"/>
</dbReference>
<dbReference type="Pfam" id="PF00271">
    <property type="entry name" value="Helicase_C"/>
    <property type="match status" value="1"/>
</dbReference>
<dbReference type="Gene3D" id="3.40.50.300">
    <property type="entry name" value="P-loop containing nucleotide triphosphate hydrolases"/>
    <property type="match status" value="1"/>
</dbReference>
<keyword evidence="5" id="KW-0067">ATP-binding</keyword>
<dbReference type="InterPro" id="IPR014001">
    <property type="entry name" value="Helicase_ATP-bd"/>
</dbReference>
<evidence type="ECO:0000313" key="5">
    <source>
        <dbReference type="EMBL" id="QDU58579.1"/>
    </source>
</evidence>
<dbReference type="RefSeq" id="WP_231943681.1">
    <property type="nucleotide sequence ID" value="NZ_CP036278.1"/>
</dbReference>
<dbReference type="InterPro" id="IPR027417">
    <property type="entry name" value="P-loop_NTPase"/>
</dbReference>
<dbReference type="EMBL" id="CP036278">
    <property type="protein sequence ID" value="QDU58579.1"/>
    <property type="molecule type" value="Genomic_DNA"/>
</dbReference>
<organism evidence="5 6">
    <name type="scientific">Aeoliella mucimassa</name>
    <dbReference type="NCBI Taxonomy" id="2527972"/>
    <lineage>
        <taxon>Bacteria</taxon>
        <taxon>Pseudomonadati</taxon>
        <taxon>Planctomycetota</taxon>
        <taxon>Planctomycetia</taxon>
        <taxon>Pirellulales</taxon>
        <taxon>Lacipirellulaceae</taxon>
        <taxon>Aeoliella</taxon>
    </lineage>
</organism>
<protein>
    <submittedName>
        <fullName evidence="5">ATP-dependent helicase HepA</fullName>
    </submittedName>
</protein>
<dbReference type="SMART" id="SM00487">
    <property type="entry name" value="DEXDc"/>
    <property type="match status" value="1"/>
</dbReference>
<evidence type="ECO:0000256" key="1">
    <source>
        <dbReference type="ARBA" id="ARBA00022801"/>
    </source>
</evidence>
<feature type="compositionally biased region" description="Basic and acidic residues" evidence="2">
    <location>
        <begin position="61"/>
        <end position="71"/>
    </location>
</feature>
<keyword evidence="5" id="KW-0347">Helicase</keyword>
<dbReference type="CDD" id="cd18793">
    <property type="entry name" value="SF2_C_SNF"/>
    <property type="match status" value="1"/>
</dbReference>
<dbReference type="KEGG" id="amuc:Pan181_48180"/>
<dbReference type="InterPro" id="IPR001650">
    <property type="entry name" value="Helicase_C-like"/>
</dbReference>
<dbReference type="PROSITE" id="PS51192">
    <property type="entry name" value="HELICASE_ATP_BIND_1"/>
    <property type="match status" value="1"/>
</dbReference>
<dbReference type="PANTHER" id="PTHR10799">
    <property type="entry name" value="SNF2/RAD54 HELICASE FAMILY"/>
    <property type="match status" value="1"/>
</dbReference>
<dbReference type="SMART" id="SM00490">
    <property type="entry name" value="HELICc"/>
    <property type="match status" value="1"/>
</dbReference>
<dbReference type="PROSITE" id="PS51194">
    <property type="entry name" value="HELICASE_CTER"/>
    <property type="match status" value="1"/>
</dbReference>
<proteinExistence type="predicted"/>
<feature type="domain" description="Helicase ATP-binding" evidence="3">
    <location>
        <begin position="132"/>
        <end position="293"/>
    </location>
</feature>
<name>A0A518AV25_9BACT</name>
<dbReference type="GO" id="GO:0016787">
    <property type="term" value="F:hydrolase activity"/>
    <property type="evidence" value="ECO:0007669"/>
    <property type="project" value="UniProtKB-KW"/>
</dbReference>
<dbReference type="InterPro" id="IPR000330">
    <property type="entry name" value="SNF2_N"/>
</dbReference>
<dbReference type="Gene3D" id="3.40.50.10810">
    <property type="entry name" value="Tandem AAA-ATPase domain"/>
    <property type="match status" value="1"/>
</dbReference>
<feature type="region of interest" description="Disordered" evidence="2">
    <location>
        <begin position="61"/>
        <end position="85"/>
    </location>
</feature>
<dbReference type="Pfam" id="PF00176">
    <property type="entry name" value="SNF2-rel_dom"/>
    <property type="match status" value="2"/>
</dbReference>
<feature type="domain" description="Helicase C-terminal" evidence="4">
    <location>
        <begin position="389"/>
        <end position="538"/>
    </location>
</feature>
<sequence>MTLPRDRQTQVVPFALSLTNLPAEGETPQIRSQAISANLAEAVTLPLETAKVKVKSFRFTHSEPLRKREPGEGPPPPARKRSSKCTRIRAPRDVVRLQDRLSYLLQPPLESLLADELVELPFTPFEYQLDGIAFLFPRHHAVLADEMGLGKTMQAVTTSRLLIRSQQVRRMLLVCPKPLVTNWQREFALWAPEIPVTAMLGSVAKREFLWRQHPVVALVNYETLVRDEPLIESLGLEFDLVVLDESQRIKNRSGTTNQVVRKLIRQRSWALTGTPIENSTDDLVGIFDFASPGHLRPGMKPREMSRAVSDVVLRRTKDMVMQDMPPRLIRDSEIDLTPEQWETYQRAESDGVVELGDLGESITLQHVFQLVLRLKQICNFDPVTGQSSKRDQLIAELEECAASGRKAILFSQWVDTIEKLADSLADFHPVQYHGKVPHAKRDGVIEQFRNDPKCSIILMSYGAGSVGLNLQFASYVFLFDRWWNPAVEDQAINRAHRIGCAGPVTVTRFLAAGTIEQRIDQILREKRDLFDSVFNNGSGSPRNLSLSREELFSLFNLQTPEGRMKAA</sequence>
<keyword evidence="1" id="KW-0378">Hydrolase</keyword>